<reference evidence="1" key="1">
    <citation type="submission" date="2020-01" db="EMBL/GenBank/DDBJ databases">
        <authorList>
            <consortium name="DOE Joint Genome Institute"/>
            <person name="Haridas S."/>
            <person name="Albert R."/>
            <person name="Binder M."/>
            <person name="Bloem J."/>
            <person name="Labutti K."/>
            <person name="Salamov A."/>
            <person name="Andreopoulos B."/>
            <person name="Baker S.E."/>
            <person name="Barry K."/>
            <person name="Bills G."/>
            <person name="Bluhm B.H."/>
            <person name="Cannon C."/>
            <person name="Castanera R."/>
            <person name="Culley D.E."/>
            <person name="Daum C."/>
            <person name="Ezra D."/>
            <person name="Gonzalez J.B."/>
            <person name="Henrissat B."/>
            <person name="Kuo A."/>
            <person name="Liang C."/>
            <person name="Lipzen A."/>
            <person name="Lutzoni F."/>
            <person name="Magnuson J."/>
            <person name="Mondo S."/>
            <person name="Nolan M."/>
            <person name="Ohm R."/>
            <person name="Pangilinan J."/>
            <person name="Park H.-J."/>
            <person name="Ramirez L."/>
            <person name="Alfaro M."/>
            <person name="Sun H."/>
            <person name="Tritt A."/>
            <person name="Yoshinaga Y."/>
            <person name="Zwiers L.-H."/>
            <person name="Turgeon B.G."/>
            <person name="Goodwin S.B."/>
            <person name="Spatafora J.W."/>
            <person name="Crous P.W."/>
            <person name="Grigoriev I.V."/>
        </authorList>
    </citation>
    <scope>NUCLEOTIDE SEQUENCE</scope>
    <source>
        <strain evidence="1">P77</strain>
    </source>
</reference>
<dbReference type="AlphaFoldDB" id="A0A6A5KIT7"/>
<gene>
    <name evidence="1" type="ORF">BDW02DRAFT_189485</name>
</gene>
<proteinExistence type="predicted"/>
<dbReference type="PANTHER" id="PTHR33112">
    <property type="entry name" value="DOMAIN PROTEIN, PUTATIVE-RELATED"/>
    <property type="match status" value="1"/>
</dbReference>
<organism evidence="1 2">
    <name type="scientific">Decorospora gaudefroyi</name>
    <dbReference type="NCBI Taxonomy" id="184978"/>
    <lineage>
        <taxon>Eukaryota</taxon>
        <taxon>Fungi</taxon>
        <taxon>Dikarya</taxon>
        <taxon>Ascomycota</taxon>
        <taxon>Pezizomycotina</taxon>
        <taxon>Dothideomycetes</taxon>
        <taxon>Pleosporomycetidae</taxon>
        <taxon>Pleosporales</taxon>
        <taxon>Pleosporineae</taxon>
        <taxon>Pleosporaceae</taxon>
        <taxon>Decorospora</taxon>
    </lineage>
</organism>
<evidence type="ECO:0000313" key="1">
    <source>
        <dbReference type="EMBL" id="KAF1837058.1"/>
    </source>
</evidence>
<sequence>MESLGGPDYIQDPSKVAWSSWKTKVDVWNELKHIRLRTYQGQARDNMEDAVPSVAPYKSVVHQYNTFLSLASQYTFRSLRYESDAMNAFNGVMQSLREKQPPVYQFAGLPFYPWGSEHAHVKEAFILYSLSWFHYAAEELPRRRLSFPSWTWAGWTGAVSWYITSTDDEFVADNFFICVQNVQFASSATSTLSLQSDSDFSQHFLETVTAIQFVARVIPSVDLSVGDSMPVHDAVTWDDIPLSASNGWIPGLLPPFTPSEFYANIEAGIWSCLLLGCLWERHSAFVLLVEWKDEPTAVRVAGWPCLSPHFVDRDVILAFERREVRLV</sequence>
<protein>
    <submittedName>
        <fullName evidence="1">Uncharacterized protein</fullName>
    </submittedName>
</protein>
<accession>A0A6A5KIT7</accession>
<keyword evidence="2" id="KW-1185">Reference proteome</keyword>
<dbReference type="EMBL" id="ML975266">
    <property type="protein sequence ID" value="KAF1837058.1"/>
    <property type="molecule type" value="Genomic_DNA"/>
</dbReference>
<name>A0A6A5KIT7_9PLEO</name>
<dbReference type="OrthoDB" id="3792952at2759"/>
<dbReference type="PANTHER" id="PTHR33112:SF1">
    <property type="entry name" value="HETEROKARYON INCOMPATIBILITY DOMAIN-CONTAINING PROTEIN"/>
    <property type="match status" value="1"/>
</dbReference>
<evidence type="ECO:0000313" key="2">
    <source>
        <dbReference type="Proteomes" id="UP000800040"/>
    </source>
</evidence>
<dbReference type="Proteomes" id="UP000800040">
    <property type="component" value="Unassembled WGS sequence"/>
</dbReference>